<keyword evidence="3" id="KW-1185">Reference proteome</keyword>
<dbReference type="AlphaFoldDB" id="A0A0L0W7R8"/>
<sequence>MRIFKTQKNILKTLIISILIILFTTTLFREQLLVYFYPIIKSTQKFAITSNVKDYEKIETDNFIIRYDESQSQNALMSLEIAEKYYNDMIKLFRHAPKNKIEMILYKNGDEMMKNTGLNDGSYPIGVYYGGVVHILPPEEWIEDDDNFEEIYEKDGPVVHEIAHYIVDEITNGNYPMWLTEGVALYAEYKITGSEWGKDMNDDYISIEDLEERFNELNQEVAYRKSFNIVKNMSDKWGVEKLNNMLYSLGKGNRLNKVTEAVFKVNLYEIR</sequence>
<dbReference type="InterPro" id="IPR039568">
    <property type="entry name" value="Peptidase_MA-like_dom"/>
</dbReference>
<name>A0A0L0W7R8_GOTPU</name>
<feature type="domain" description="Peptidase MA-like" evidence="1">
    <location>
        <begin position="156"/>
        <end position="265"/>
    </location>
</feature>
<dbReference type="EMBL" id="LGSS01000014">
    <property type="protein sequence ID" value="KNF07589.1"/>
    <property type="molecule type" value="Genomic_DNA"/>
</dbReference>
<reference evidence="3" key="1">
    <citation type="submission" date="2015-07" db="EMBL/GenBank/DDBJ databases">
        <title>Draft genome sequence of the purine-degrading Gottschalkia purinilyticum DSM 1384 (formerly Clostridium purinilyticum).</title>
        <authorList>
            <person name="Poehlein A."/>
            <person name="Schiel-Bengelsdorf B."/>
            <person name="Bengelsdorf F.R."/>
            <person name="Daniel R."/>
            <person name="Duerre P."/>
        </authorList>
    </citation>
    <scope>NUCLEOTIDE SEQUENCE [LARGE SCALE GENOMIC DNA]</scope>
    <source>
        <strain evidence="3">DSM 1384</strain>
    </source>
</reference>
<protein>
    <recommendedName>
        <fullName evidence="1">Peptidase MA-like domain-containing protein</fullName>
    </recommendedName>
</protein>
<organism evidence="2 3">
    <name type="scientific">Gottschalkia purinilytica</name>
    <name type="common">Clostridium purinilyticum</name>
    <dbReference type="NCBI Taxonomy" id="1503"/>
    <lineage>
        <taxon>Bacteria</taxon>
        <taxon>Bacillati</taxon>
        <taxon>Bacillota</taxon>
        <taxon>Tissierellia</taxon>
        <taxon>Tissierellales</taxon>
        <taxon>Gottschalkiaceae</taxon>
        <taxon>Gottschalkia</taxon>
    </lineage>
</organism>
<evidence type="ECO:0000313" key="3">
    <source>
        <dbReference type="Proteomes" id="UP000037267"/>
    </source>
</evidence>
<dbReference type="RefSeq" id="WP_050356027.1">
    <property type="nucleotide sequence ID" value="NZ_LGSS01000014.1"/>
</dbReference>
<dbReference type="OrthoDB" id="9787613at2"/>
<dbReference type="Pfam" id="PF13485">
    <property type="entry name" value="Peptidase_MA_2"/>
    <property type="match status" value="1"/>
</dbReference>
<proteinExistence type="predicted"/>
<gene>
    <name evidence="2" type="ORF">CLPU_14c00070</name>
</gene>
<dbReference type="Proteomes" id="UP000037267">
    <property type="component" value="Unassembled WGS sequence"/>
</dbReference>
<evidence type="ECO:0000259" key="1">
    <source>
        <dbReference type="Pfam" id="PF13485"/>
    </source>
</evidence>
<comment type="caution">
    <text evidence="2">The sequence shown here is derived from an EMBL/GenBank/DDBJ whole genome shotgun (WGS) entry which is preliminary data.</text>
</comment>
<accession>A0A0L0W7R8</accession>
<dbReference type="STRING" id="1503.CLPU_14c00070"/>
<dbReference type="SUPFAM" id="SSF55486">
    <property type="entry name" value="Metalloproteases ('zincins'), catalytic domain"/>
    <property type="match status" value="1"/>
</dbReference>
<evidence type="ECO:0000313" key="2">
    <source>
        <dbReference type="EMBL" id="KNF07589.1"/>
    </source>
</evidence>